<feature type="region of interest" description="Disordered" evidence="1">
    <location>
        <begin position="1"/>
        <end position="24"/>
    </location>
</feature>
<evidence type="ECO:0000256" key="1">
    <source>
        <dbReference type="SAM" id="MobiDB-lite"/>
    </source>
</evidence>
<keyword evidence="3" id="KW-1185">Reference proteome</keyword>
<evidence type="ECO:0000313" key="3">
    <source>
        <dbReference type="Proteomes" id="UP000233551"/>
    </source>
</evidence>
<name>A0A2I0K812_PUNGR</name>
<sequence length="207" mass="22265">MESSDIAEQLKLQPAGTEPGFSSREGKNLVALSMGRLAMWLLRRVLRMLSPNCQPQEKVSPHFPSNKPWVIPVFVTNSSKVNFGPPSLLGSREIERGPPFSLSLDPPEGDARLGGPANSSSPITSPISSSSPAPNSVHTQPRPTSSSSSWDQNTLLSPPNTEAQHTNVLDHPNTTDTGISTSHDTGYSILPSNSYSYPVAIHPMTTR</sequence>
<dbReference type="Proteomes" id="UP000233551">
    <property type="component" value="Unassembled WGS sequence"/>
</dbReference>
<proteinExistence type="predicted"/>
<evidence type="ECO:0000313" key="2">
    <source>
        <dbReference type="EMBL" id="PKI64689.1"/>
    </source>
</evidence>
<dbReference type="EMBL" id="PGOL01000797">
    <property type="protein sequence ID" value="PKI64689.1"/>
    <property type="molecule type" value="Genomic_DNA"/>
</dbReference>
<feature type="compositionally biased region" description="Low complexity" evidence="1">
    <location>
        <begin position="116"/>
        <end position="136"/>
    </location>
</feature>
<feature type="compositionally biased region" description="Polar residues" evidence="1">
    <location>
        <begin position="137"/>
        <end position="196"/>
    </location>
</feature>
<dbReference type="AlphaFoldDB" id="A0A2I0K812"/>
<feature type="region of interest" description="Disordered" evidence="1">
    <location>
        <begin position="88"/>
        <end position="207"/>
    </location>
</feature>
<accession>A0A2I0K812</accession>
<reference evidence="2 3" key="1">
    <citation type="submission" date="2017-11" db="EMBL/GenBank/DDBJ databases">
        <title>De-novo sequencing of pomegranate (Punica granatum L.) genome.</title>
        <authorList>
            <person name="Akparov Z."/>
            <person name="Amiraslanov A."/>
            <person name="Hajiyeva S."/>
            <person name="Abbasov M."/>
            <person name="Kaur K."/>
            <person name="Hamwieh A."/>
            <person name="Solovyev V."/>
            <person name="Salamov A."/>
            <person name="Braich B."/>
            <person name="Kosarev P."/>
            <person name="Mahmoud A."/>
            <person name="Hajiyev E."/>
            <person name="Babayeva S."/>
            <person name="Izzatullayeva V."/>
            <person name="Mammadov A."/>
            <person name="Mammadov A."/>
            <person name="Sharifova S."/>
            <person name="Ojaghi J."/>
            <person name="Eynullazada K."/>
            <person name="Bayramov B."/>
            <person name="Abdulazimova A."/>
            <person name="Shahmuradov I."/>
        </authorList>
    </citation>
    <scope>NUCLEOTIDE SEQUENCE [LARGE SCALE GENOMIC DNA]</scope>
    <source>
        <strain evidence="3">cv. AG2017</strain>
        <tissue evidence="2">Leaf</tissue>
    </source>
</reference>
<comment type="caution">
    <text evidence="2">The sequence shown here is derived from an EMBL/GenBank/DDBJ whole genome shotgun (WGS) entry which is preliminary data.</text>
</comment>
<gene>
    <name evidence="2" type="ORF">CRG98_014905</name>
</gene>
<protein>
    <submittedName>
        <fullName evidence="2">Uncharacterized protein</fullName>
    </submittedName>
</protein>
<organism evidence="2 3">
    <name type="scientific">Punica granatum</name>
    <name type="common">Pomegranate</name>
    <dbReference type="NCBI Taxonomy" id="22663"/>
    <lineage>
        <taxon>Eukaryota</taxon>
        <taxon>Viridiplantae</taxon>
        <taxon>Streptophyta</taxon>
        <taxon>Embryophyta</taxon>
        <taxon>Tracheophyta</taxon>
        <taxon>Spermatophyta</taxon>
        <taxon>Magnoliopsida</taxon>
        <taxon>eudicotyledons</taxon>
        <taxon>Gunneridae</taxon>
        <taxon>Pentapetalae</taxon>
        <taxon>rosids</taxon>
        <taxon>malvids</taxon>
        <taxon>Myrtales</taxon>
        <taxon>Lythraceae</taxon>
        <taxon>Punica</taxon>
    </lineage>
</organism>